<dbReference type="AlphaFoldDB" id="A0A8T0D409"/>
<evidence type="ECO:0000256" key="1">
    <source>
        <dbReference type="SAM" id="Coils"/>
    </source>
</evidence>
<keyword evidence="3" id="KW-1185">Reference proteome</keyword>
<organism evidence="2 3">
    <name type="scientific">Paragonimus westermani</name>
    <dbReference type="NCBI Taxonomy" id="34504"/>
    <lineage>
        <taxon>Eukaryota</taxon>
        <taxon>Metazoa</taxon>
        <taxon>Spiralia</taxon>
        <taxon>Lophotrochozoa</taxon>
        <taxon>Platyhelminthes</taxon>
        <taxon>Trematoda</taxon>
        <taxon>Digenea</taxon>
        <taxon>Plagiorchiida</taxon>
        <taxon>Troglotremata</taxon>
        <taxon>Troglotrematidae</taxon>
        <taxon>Paragonimus</taxon>
    </lineage>
</organism>
<comment type="caution">
    <text evidence="2">The sequence shown here is derived from an EMBL/GenBank/DDBJ whole genome shotgun (WGS) entry which is preliminary data.</text>
</comment>
<gene>
    <name evidence="2" type="ORF">P879_09377</name>
</gene>
<accession>A0A8T0D409</accession>
<dbReference type="OrthoDB" id="78101at2759"/>
<sequence>MTSSPTNRDAFHSLLQKVSDSHKRITQLDCELKAACLEKNRIRDTLTGAHQTELAQLRDNHQQAVWTLKEKVACERSRARLAEAALKQREVLWTELGAKFQEMQKQQQNTALMPAEVQDHLQATIEALRVQVALLQKRIALLTEDDYEPQPDRTGIVLNHDNTRTKTRATERQDNLLHFDVQIQPNGDDSAKQDFCPPVQSYLSENKVTQNFQQDTERRHKYMPKSLRTSENLGQQPIEVRGSLIRMASSMIEP</sequence>
<dbReference type="Proteomes" id="UP000699462">
    <property type="component" value="Unassembled WGS sequence"/>
</dbReference>
<proteinExistence type="predicted"/>
<dbReference type="EMBL" id="JTDF01021173">
    <property type="protein sequence ID" value="KAF8562186.1"/>
    <property type="molecule type" value="Genomic_DNA"/>
</dbReference>
<name>A0A8T0D409_9TREM</name>
<reference evidence="2 3" key="1">
    <citation type="submission" date="2019-07" db="EMBL/GenBank/DDBJ databases">
        <title>Annotation for the trematode Paragonimus westermani.</title>
        <authorList>
            <person name="Choi Y.-J."/>
        </authorList>
    </citation>
    <scope>NUCLEOTIDE SEQUENCE [LARGE SCALE GENOMIC DNA]</scope>
    <source>
        <strain evidence="2">180907_Pwestermani</strain>
    </source>
</reference>
<protein>
    <submittedName>
        <fullName evidence="2">Uncharacterized protein</fullName>
    </submittedName>
</protein>
<evidence type="ECO:0000313" key="3">
    <source>
        <dbReference type="Proteomes" id="UP000699462"/>
    </source>
</evidence>
<feature type="coiled-coil region" evidence="1">
    <location>
        <begin position="118"/>
        <end position="145"/>
    </location>
</feature>
<evidence type="ECO:0000313" key="2">
    <source>
        <dbReference type="EMBL" id="KAF8562186.1"/>
    </source>
</evidence>
<keyword evidence="1" id="KW-0175">Coiled coil</keyword>